<sequence length="158" mass="17115">MSAIWHLKIPNIDGESEIQGYQNQIQVLSFSWGASNTAGVYGSGSSHGGSQIQEFQFSKKVDSGSPKLFAHCASGKHIKEATLTGTRSGTTGGREEYIKYLFTDLIISSINWAAGSDQPSESISFNFGSINVQYFQIEGGKKTDQVLGGWDIQQNVAQ</sequence>
<organism evidence="1 2">
    <name type="scientific">Paludibaculum fermentans</name>
    <dbReference type="NCBI Taxonomy" id="1473598"/>
    <lineage>
        <taxon>Bacteria</taxon>
        <taxon>Pseudomonadati</taxon>
        <taxon>Acidobacteriota</taxon>
        <taxon>Terriglobia</taxon>
        <taxon>Bryobacterales</taxon>
        <taxon>Bryobacteraceae</taxon>
        <taxon>Paludibaculum</taxon>
    </lineage>
</organism>
<dbReference type="Pfam" id="PF05638">
    <property type="entry name" value="T6SS_HCP"/>
    <property type="match status" value="1"/>
</dbReference>
<dbReference type="PANTHER" id="PTHR36152:SF5">
    <property type="entry name" value="PROTEIN HCP1"/>
    <property type="match status" value="1"/>
</dbReference>
<dbReference type="PANTHER" id="PTHR36152">
    <property type="entry name" value="CYTOPLASMIC PROTEIN-RELATED"/>
    <property type="match status" value="1"/>
</dbReference>
<dbReference type="KEGG" id="pfer:IRI77_33500"/>
<dbReference type="InterPro" id="IPR008514">
    <property type="entry name" value="T6SS_Hcp"/>
</dbReference>
<dbReference type="InterPro" id="IPR053165">
    <property type="entry name" value="HSI-I_assembly_Hcp1"/>
</dbReference>
<name>A0A7S7NQ05_PALFE</name>
<keyword evidence="2" id="KW-1185">Reference proteome</keyword>
<evidence type="ECO:0000313" key="1">
    <source>
        <dbReference type="EMBL" id="QOY87615.1"/>
    </source>
</evidence>
<proteinExistence type="predicted"/>
<dbReference type="Gene3D" id="2.30.110.20">
    <property type="entry name" value="Hcp1-like"/>
    <property type="match status" value="1"/>
</dbReference>
<dbReference type="EMBL" id="CP063849">
    <property type="protein sequence ID" value="QOY87615.1"/>
    <property type="molecule type" value="Genomic_DNA"/>
</dbReference>
<reference evidence="1 2" key="1">
    <citation type="submission" date="2020-10" db="EMBL/GenBank/DDBJ databases">
        <title>Complete genome sequence of Paludibaculum fermentans P105T, a facultatively anaerobic acidobacterium capable of dissimilatory Fe(III) reduction.</title>
        <authorList>
            <person name="Dedysh S.N."/>
            <person name="Beletsky A.V."/>
            <person name="Kulichevskaya I.S."/>
            <person name="Mardanov A.V."/>
            <person name="Ravin N.V."/>
        </authorList>
    </citation>
    <scope>NUCLEOTIDE SEQUENCE [LARGE SCALE GENOMIC DNA]</scope>
    <source>
        <strain evidence="1 2">P105</strain>
    </source>
</reference>
<accession>A0A7S7NQ05</accession>
<gene>
    <name evidence="1" type="ORF">IRI77_33500</name>
</gene>
<protein>
    <submittedName>
        <fullName evidence="1">Type VI secretion system tube protein Hcp</fullName>
    </submittedName>
</protein>
<dbReference type="AlphaFoldDB" id="A0A7S7NQ05"/>
<dbReference type="RefSeq" id="WP_194449282.1">
    <property type="nucleotide sequence ID" value="NZ_CP063849.1"/>
</dbReference>
<dbReference type="SUPFAM" id="SSF141452">
    <property type="entry name" value="Hcp1-like"/>
    <property type="match status" value="1"/>
</dbReference>
<evidence type="ECO:0000313" key="2">
    <source>
        <dbReference type="Proteomes" id="UP000593892"/>
    </source>
</evidence>
<dbReference type="Proteomes" id="UP000593892">
    <property type="component" value="Chromosome"/>
</dbReference>
<dbReference type="InterPro" id="IPR036624">
    <property type="entry name" value="Hcp1-lik_sf"/>
</dbReference>